<feature type="compositionally biased region" description="Polar residues" evidence="1">
    <location>
        <begin position="112"/>
        <end position="122"/>
    </location>
</feature>
<evidence type="ECO:0008006" key="4">
    <source>
        <dbReference type="Google" id="ProtNLM"/>
    </source>
</evidence>
<evidence type="ECO:0000256" key="1">
    <source>
        <dbReference type="SAM" id="MobiDB-lite"/>
    </source>
</evidence>
<evidence type="ECO:0000313" key="2">
    <source>
        <dbReference type="EMBL" id="MFD1543905.1"/>
    </source>
</evidence>
<accession>A0ABW4GM87</accession>
<keyword evidence="3" id="KW-1185">Reference proteome</keyword>
<feature type="region of interest" description="Disordered" evidence="1">
    <location>
        <begin position="1"/>
        <end position="67"/>
    </location>
</feature>
<dbReference type="EMBL" id="JBHUCM010000042">
    <property type="protein sequence ID" value="MFD1543905.1"/>
    <property type="molecule type" value="Genomic_DNA"/>
</dbReference>
<evidence type="ECO:0000313" key="3">
    <source>
        <dbReference type="Proteomes" id="UP001597097"/>
    </source>
</evidence>
<organism evidence="2 3">
    <name type="scientific">Nonomuraea guangzhouensis</name>
    <dbReference type="NCBI Taxonomy" id="1291555"/>
    <lineage>
        <taxon>Bacteria</taxon>
        <taxon>Bacillati</taxon>
        <taxon>Actinomycetota</taxon>
        <taxon>Actinomycetes</taxon>
        <taxon>Streptosporangiales</taxon>
        <taxon>Streptosporangiaceae</taxon>
        <taxon>Nonomuraea</taxon>
    </lineage>
</organism>
<reference evidence="3" key="1">
    <citation type="journal article" date="2019" name="Int. J. Syst. Evol. Microbiol.">
        <title>The Global Catalogue of Microorganisms (GCM) 10K type strain sequencing project: providing services to taxonomists for standard genome sequencing and annotation.</title>
        <authorList>
            <consortium name="The Broad Institute Genomics Platform"/>
            <consortium name="The Broad Institute Genome Sequencing Center for Infectious Disease"/>
            <person name="Wu L."/>
            <person name="Ma J."/>
        </authorList>
    </citation>
    <scope>NUCLEOTIDE SEQUENCE [LARGE SCALE GENOMIC DNA]</scope>
    <source>
        <strain evidence="3">CGMCC 1.15399</strain>
    </source>
</reference>
<feature type="region of interest" description="Disordered" evidence="1">
    <location>
        <begin position="83"/>
        <end position="127"/>
    </location>
</feature>
<comment type="caution">
    <text evidence="2">The sequence shown here is derived from an EMBL/GenBank/DDBJ whole genome shotgun (WGS) entry which is preliminary data.</text>
</comment>
<proteinExistence type="predicted"/>
<dbReference type="Proteomes" id="UP001597097">
    <property type="component" value="Unassembled WGS sequence"/>
</dbReference>
<protein>
    <recommendedName>
        <fullName evidence="4">Peptidase M15B domain-containing protein</fullName>
    </recommendedName>
</protein>
<feature type="compositionally biased region" description="Basic and acidic residues" evidence="1">
    <location>
        <begin position="97"/>
        <end position="108"/>
    </location>
</feature>
<gene>
    <name evidence="2" type="ORF">ACFSJ0_43160</name>
</gene>
<sequence length="277" mass="30099">MSDPEPIAFGPVTDEDSPAVNAPETAVRGQEAAVRHRDATNPPTESQSLALAAQRPDAPAEPLTDAAKPSISVRYAGIAARLKLDPETMRKPGNTTRKTDTTTPRKTDTATQRKSGTATAQNARRPLRTAQKTAGVNLNRVKPRAATVHLSHALAADWLRDEGLRTKSSGHCTNRNLFHCTSLEEVRTSTITRVIELKRQSGCPIMVTGGTETGHAPGRFSHSKGYKLDITHNPCIDRYITKKNEKSGTRGDGAALYRSPSGTVFADETDHWDILFR</sequence>
<dbReference type="RefSeq" id="WP_378624757.1">
    <property type="nucleotide sequence ID" value="NZ_JBHUCM010000042.1"/>
</dbReference>
<name>A0ABW4GM87_9ACTN</name>